<organism evidence="8">
    <name type="scientific">marine metagenome</name>
    <dbReference type="NCBI Taxonomy" id="408172"/>
    <lineage>
        <taxon>unclassified sequences</taxon>
        <taxon>metagenomes</taxon>
        <taxon>ecological metagenomes</taxon>
    </lineage>
</organism>
<sequence length="275" mass="29345">MSLPILEFTASSNIDTWPLIILGVSVVWVVVGITKLKLHPFLTLMLAAILVGLMTGPLPELTTENKGLFHSRVQLDDTSGEATSDLGKAVTWSLLGFGNTAGGIGLVVALAAIIGTCMMGSGAADRVVRSLMRVFGEKRAGIVLLLSGFLLSIPVFFDTVFFLLIPLARALALRTGKSYTMYVMAMAGAGAITHSMVPPTPGPLMIADGLKLDLGYAMMAGLVASILPAFLVLKMAAWFDAKYQIPMRDVAGTSKEELRKIVDKKDDELPPLFFS</sequence>
<evidence type="ECO:0000256" key="1">
    <source>
        <dbReference type="ARBA" id="ARBA00004651"/>
    </source>
</evidence>
<dbReference type="Pfam" id="PF02447">
    <property type="entry name" value="GntP_permease"/>
    <property type="match status" value="2"/>
</dbReference>
<feature type="non-terminal residue" evidence="8">
    <location>
        <position position="275"/>
    </location>
</feature>
<dbReference type="PANTHER" id="PTHR30354:SF22">
    <property type="entry name" value="HIGH-AFFINITY GLUCONATE TRANSPORTER"/>
    <property type="match status" value="1"/>
</dbReference>
<reference evidence="8" key="1">
    <citation type="submission" date="2018-05" db="EMBL/GenBank/DDBJ databases">
        <authorList>
            <person name="Lanie J.A."/>
            <person name="Ng W.-L."/>
            <person name="Kazmierczak K.M."/>
            <person name="Andrzejewski T.M."/>
            <person name="Davidsen T.M."/>
            <person name="Wayne K.J."/>
            <person name="Tettelin H."/>
            <person name="Glass J.I."/>
            <person name="Rusch D."/>
            <person name="Podicherti R."/>
            <person name="Tsui H.-C.T."/>
            <person name="Winkler M.E."/>
        </authorList>
    </citation>
    <scope>NUCLEOTIDE SEQUENCE</scope>
</reference>
<dbReference type="InterPro" id="IPR003474">
    <property type="entry name" value="Glcn_transporter"/>
</dbReference>
<evidence type="ECO:0000256" key="7">
    <source>
        <dbReference type="SAM" id="Phobius"/>
    </source>
</evidence>
<dbReference type="EMBL" id="UINC01132832">
    <property type="protein sequence ID" value="SVD15386.1"/>
    <property type="molecule type" value="Genomic_DNA"/>
</dbReference>
<dbReference type="PANTHER" id="PTHR30354">
    <property type="entry name" value="GNT FAMILY GLUCONATE TRANSPORTER"/>
    <property type="match status" value="1"/>
</dbReference>
<feature type="transmembrane region" description="Helical" evidence="7">
    <location>
        <begin position="16"/>
        <end position="34"/>
    </location>
</feature>
<protein>
    <recommendedName>
        <fullName evidence="9">Gluconate permease</fullName>
    </recommendedName>
</protein>
<keyword evidence="2" id="KW-0813">Transport</keyword>
<evidence type="ECO:0000256" key="2">
    <source>
        <dbReference type="ARBA" id="ARBA00022448"/>
    </source>
</evidence>
<evidence type="ECO:0000256" key="6">
    <source>
        <dbReference type="ARBA" id="ARBA00023136"/>
    </source>
</evidence>
<evidence type="ECO:0000256" key="4">
    <source>
        <dbReference type="ARBA" id="ARBA00022692"/>
    </source>
</evidence>
<comment type="subcellular location">
    <subcellularLocation>
        <location evidence="1">Cell membrane</location>
        <topology evidence="1">Multi-pass membrane protein</topology>
    </subcellularLocation>
</comment>
<keyword evidence="3" id="KW-1003">Cell membrane</keyword>
<feature type="transmembrane region" description="Helical" evidence="7">
    <location>
        <begin position="142"/>
        <end position="167"/>
    </location>
</feature>
<proteinExistence type="predicted"/>
<dbReference type="GO" id="GO:0005886">
    <property type="term" value="C:plasma membrane"/>
    <property type="evidence" value="ECO:0007669"/>
    <property type="project" value="UniProtKB-SubCell"/>
</dbReference>
<evidence type="ECO:0000256" key="3">
    <source>
        <dbReference type="ARBA" id="ARBA00022475"/>
    </source>
</evidence>
<feature type="transmembrane region" description="Helical" evidence="7">
    <location>
        <begin position="217"/>
        <end position="239"/>
    </location>
</feature>
<gene>
    <name evidence="8" type="ORF">METZ01_LOCUS368240</name>
</gene>
<keyword evidence="6 7" id="KW-0472">Membrane</keyword>
<feature type="transmembrane region" description="Helical" evidence="7">
    <location>
        <begin position="41"/>
        <end position="58"/>
    </location>
</feature>
<evidence type="ECO:0000256" key="5">
    <source>
        <dbReference type="ARBA" id="ARBA00022989"/>
    </source>
</evidence>
<keyword evidence="5 7" id="KW-1133">Transmembrane helix</keyword>
<accession>A0A382T014</accession>
<dbReference type="AlphaFoldDB" id="A0A382T014"/>
<dbReference type="GO" id="GO:0015128">
    <property type="term" value="F:gluconate transmembrane transporter activity"/>
    <property type="evidence" value="ECO:0007669"/>
    <property type="project" value="InterPro"/>
</dbReference>
<evidence type="ECO:0000313" key="8">
    <source>
        <dbReference type="EMBL" id="SVD15386.1"/>
    </source>
</evidence>
<keyword evidence="4 7" id="KW-0812">Transmembrane</keyword>
<evidence type="ECO:0008006" key="9">
    <source>
        <dbReference type="Google" id="ProtNLM"/>
    </source>
</evidence>
<feature type="transmembrane region" description="Helical" evidence="7">
    <location>
        <begin position="101"/>
        <end position="121"/>
    </location>
</feature>
<name>A0A382T014_9ZZZZ</name>